<keyword evidence="3" id="KW-1003">Cell membrane</keyword>
<feature type="compositionally biased region" description="Basic residues" evidence="8">
    <location>
        <begin position="13"/>
        <end position="27"/>
    </location>
</feature>
<comment type="subcellular location">
    <subcellularLocation>
        <location evidence="1 7">Cell membrane</location>
        <topology evidence="1 7">Multi-pass membrane protein</topology>
    </subcellularLocation>
</comment>
<feature type="transmembrane region" description="Helical" evidence="7">
    <location>
        <begin position="40"/>
        <end position="65"/>
    </location>
</feature>
<dbReference type="GO" id="GO:0005886">
    <property type="term" value="C:plasma membrane"/>
    <property type="evidence" value="ECO:0007669"/>
    <property type="project" value="UniProtKB-SubCell"/>
</dbReference>
<feature type="transmembrane region" description="Helical" evidence="7">
    <location>
        <begin position="211"/>
        <end position="232"/>
    </location>
</feature>
<evidence type="ECO:0000256" key="3">
    <source>
        <dbReference type="ARBA" id="ARBA00022475"/>
    </source>
</evidence>
<keyword evidence="4 7" id="KW-0812">Transmembrane</keyword>
<dbReference type="InterPro" id="IPR035906">
    <property type="entry name" value="MetI-like_sf"/>
</dbReference>
<evidence type="ECO:0000256" key="5">
    <source>
        <dbReference type="ARBA" id="ARBA00022989"/>
    </source>
</evidence>
<dbReference type="RefSeq" id="WP_084148601.1">
    <property type="nucleotide sequence ID" value="NZ_BAAAOW010000006.1"/>
</dbReference>
<evidence type="ECO:0000313" key="10">
    <source>
        <dbReference type="EMBL" id="EWS80074.1"/>
    </source>
</evidence>
<dbReference type="InterPro" id="IPR000515">
    <property type="entry name" value="MetI-like"/>
</dbReference>
<reference evidence="10 11" key="1">
    <citation type="submission" date="2014-02" db="EMBL/GenBank/DDBJ databases">
        <title>Genome sequence of Brachybacterium phenoliresistens strain W13A50.</title>
        <authorList>
            <person name="Wang X."/>
        </authorList>
    </citation>
    <scope>NUCLEOTIDE SEQUENCE [LARGE SCALE GENOMIC DNA]</scope>
    <source>
        <strain evidence="10 11">W13A50</strain>
    </source>
</reference>
<keyword evidence="5 7" id="KW-1133">Transmembrane helix</keyword>
<sequence>MAAPTLSSPAGRARPHRPAPSRGRSRGTGRAPWEHETPPLVAALKAVIIVGISLTMVYPLVYIVMMSFAAPSQAHSGTILPTAFSLDAYRAIFRGDAVLQGLGNSLWLTVVGTSLSMVFTTTMAWGLTRTRDVPGARLVLLLALGTMLFNAGMIPHYLLIRSLGLLDSSWSLVLPGLISAFNMVVVRNFFMGLPRDLLDSARIDGAGEWRIFLTIALPLSKPVLAVMSLFYAVGCWNMYFNAMLYLNDASKWPIQVVLQQYVLAGVPLPGAVAAAEAPPPALSLNMAIIVVATVPILVAYPFIQKYFRSGVLTGAIKG</sequence>
<evidence type="ECO:0000313" key="11">
    <source>
        <dbReference type="Proteomes" id="UP000023067"/>
    </source>
</evidence>
<keyword evidence="6 7" id="KW-0472">Membrane</keyword>
<dbReference type="PATRIC" id="fig|396014.3.peg.3055"/>
<evidence type="ECO:0000259" key="9">
    <source>
        <dbReference type="PROSITE" id="PS50928"/>
    </source>
</evidence>
<gene>
    <name evidence="10" type="ORF">BF93_05120</name>
</gene>
<evidence type="ECO:0000256" key="7">
    <source>
        <dbReference type="RuleBase" id="RU363032"/>
    </source>
</evidence>
<dbReference type="OrthoDB" id="3524874at2"/>
<dbReference type="Gene3D" id="1.10.3720.10">
    <property type="entry name" value="MetI-like"/>
    <property type="match status" value="1"/>
</dbReference>
<keyword evidence="2 7" id="KW-0813">Transport</keyword>
<feature type="region of interest" description="Disordered" evidence="8">
    <location>
        <begin position="1"/>
        <end position="34"/>
    </location>
</feature>
<evidence type="ECO:0000256" key="2">
    <source>
        <dbReference type="ARBA" id="ARBA00022448"/>
    </source>
</evidence>
<proteinExistence type="inferred from homology"/>
<organism evidence="10 11">
    <name type="scientific">Brachybacterium phenoliresistens</name>
    <dbReference type="NCBI Taxonomy" id="396014"/>
    <lineage>
        <taxon>Bacteria</taxon>
        <taxon>Bacillati</taxon>
        <taxon>Actinomycetota</taxon>
        <taxon>Actinomycetes</taxon>
        <taxon>Micrococcales</taxon>
        <taxon>Dermabacteraceae</taxon>
        <taxon>Brachybacterium</taxon>
    </lineage>
</organism>
<evidence type="ECO:0000256" key="6">
    <source>
        <dbReference type="ARBA" id="ARBA00023136"/>
    </source>
</evidence>
<dbReference type="PROSITE" id="PS50928">
    <property type="entry name" value="ABC_TM1"/>
    <property type="match status" value="1"/>
</dbReference>
<comment type="caution">
    <text evidence="10">The sequence shown here is derived from an EMBL/GenBank/DDBJ whole genome shotgun (WGS) entry which is preliminary data.</text>
</comment>
<dbReference type="Proteomes" id="UP000023067">
    <property type="component" value="Unassembled WGS sequence"/>
</dbReference>
<comment type="similarity">
    <text evidence="7">Belongs to the binding-protein-dependent transport system permease family.</text>
</comment>
<evidence type="ECO:0000256" key="4">
    <source>
        <dbReference type="ARBA" id="ARBA00022692"/>
    </source>
</evidence>
<feature type="transmembrane region" description="Helical" evidence="7">
    <location>
        <begin position="106"/>
        <end position="127"/>
    </location>
</feature>
<dbReference type="STRING" id="396014.BF93_05120"/>
<dbReference type="SUPFAM" id="SSF161098">
    <property type="entry name" value="MetI-like"/>
    <property type="match status" value="1"/>
</dbReference>
<feature type="transmembrane region" description="Helical" evidence="7">
    <location>
        <begin position="172"/>
        <end position="190"/>
    </location>
</feature>
<feature type="transmembrane region" description="Helical" evidence="7">
    <location>
        <begin position="282"/>
        <end position="303"/>
    </location>
</feature>
<dbReference type="eggNOG" id="COG0395">
    <property type="taxonomic scope" value="Bacteria"/>
</dbReference>
<dbReference type="GO" id="GO:0055085">
    <property type="term" value="P:transmembrane transport"/>
    <property type="evidence" value="ECO:0007669"/>
    <property type="project" value="InterPro"/>
</dbReference>
<dbReference type="PANTHER" id="PTHR43744:SF9">
    <property type="entry name" value="POLYGALACTURONAN_RHAMNOGALACTURONAN TRANSPORT SYSTEM PERMEASE PROTEIN YTCP"/>
    <property type="match status" value="1"/>
</dbReference>
<dbReference type="PANTHER" id="PTHR43744">
    <property type="entry name" value="ABC TRANSPORTER PERMEASE PROTEIN MG189-RELATED-RELATED"/>
    <property type="match status" value="1"/>
</dbReference>
<dbReference type="CDD" id="cd06261">
    <property type="entry name" value="TM_PBP2"/>
    <property type="match status" value="1"/>
</dbReference>
<name>Z9JPI5_9MICO</name>
<accession>Z9JPI5</accession>
<dbReference type="Pfam" id="PF00528">
    <property type="entry name" value="BPD_transp_1"/>
    <property type="match status" value="1"/>
</dbReference>
<evidence type="ECO:0000256" key="1">
    <source>
        <dbReference type="ARBA" id="ARBA00004651"/>
    </source>
</evidence>
<feature type="domain" description="ABC transmembrane type-1" evidence="9">
    <location>
        <begin position="102"/>
        <end position="299"/>
    </location>
</feature>
<dbReference type="HOGENOM" id="CLU_016047_1_0_11"/>
<protein>
    <submittedName>
        <fullName evidence="10">ABC transporter permease</fullName>
    </submittedName>
</protein>
<feature type="transmembrane region" description="Helical" evidence="7">
    <location>
        <begin position="139"/>
        <end position="160"/>
    </location>
</feature>
<keyword evidence="11" id="KW-1185">Reference proteome</keyword>
<dbReference type="EMBL" id="JDYK01000019">
    <property type="protein sequence ID" value="EWS80074.1"/>
    <property type="molecule type" value="Genomic_DNA"/>
</dbReference>
<dbReference type="AlphaFoldDB" id="Z9JPI5"/>
<evidence type="ECO:0000256" key="8">
    <source>
        <dbReference type="SAM" id="MobiDB-lite"/>
    </source>
</evidence>